<reference evidence="2" key="1">
    <citation type="journal article" date="2021" name="Proc. Natl. Acad. Sci. U.S.A.">
        <title>A Catalog of Tens of Thousands of Viruses from Human Metagenomes Reveals Hidden Associations with Chronic Diseases.</title>
        <authorList>
            <person name="Tisza M.J."/>
            <person name="Buck C.B."/>
        </authorList>
    </citation>
    <scope>NUCLEOTIDE SEQUENCE</scope>
    <source>
        <strain evidence="2">CtQad106</strain>
    </source>
</reference>
<feature type="coiled-coil region" evidence="1">
    <location>
        <begin position="45"/>
        <end position="72"/>
    </location>
</feature>
<dbReference type="InterPro" id="IPR008840">
    <property type="entry name" value="Sipho_Gp157"/>
</dbReference>
<dbReference type="EMBL" id="BK015691">
    <property type="protein sequence ID" value="DAE20253.1"/>
    <property type="molecule type" value="Genomic_DNA"/>
</dbReference>
<dbReference type="Pfam" id="PF05565">
    <property type="entry name" value="Sipho_Gp157"/>
    <property type="match status" value="1"/>
</dbReference>
<accession>A0A8S5QND9</accession>
<sequence>MNLYEIDAAITACIDPETGEVLDEEALNALHMEREKKIENVACWVKNLNAEAEACKAEKKAFADRAQAAERKMEKLEKWLFDALEGKPFSSGKCAVRCSRRPAVTIFDEGALPAEYVAEKISKTPDKAAIKAAIKSGIEVPGAALVDNLSVQIK</sequence>
<name>A0A8S5QND9_9CAUD</name>
<organism evidence="2">
    <name type="scientific">Ackermannviridae sp. ctQad106</name>
    <dbReference type="NCBI Taxonomy" id="2826820"/>
    <lineage>
        <taxon>Viruses</taxon>
        <taxon>Duplodnaviria</taxon>
        <taxon>Heunggongvirae</taxon>
        <taxon>Uroviricota</taxon>
        <taxon>Caudoviricetes</taxon>
        <taxon>Pantevenvirales</taxon>
        <taxon>Ackermannviridae</taxon>
    </lineage>
</organism>
<protein>
    <submittedName>
        <fullName evidence="2">Resistance protein</fullName>
    </submittedName>
</protein>
<evidence type="ECO:0000256" key="1">
    <source>
        <dbReference type="SAM" id="Coils"/>
    </source>
</evidence>
<proteinExistence type="predicted"/>
<keyword evidence="1" id="KW-0175">Coiled coil</keyword>
<evidence type="ECO:0000313" key="2">
    <source>
        <dbReference type="EMBL" id="DAE20253.1"/>
    </source>
</evidence>